<reference evidence="1" key="1">
    <citation type="submission" date="2021-03" db="EMBL/GenBank/DDBJ databases">
        <title>Antimicrobial resistance genes in bacteria isolated from Japanese honey, and their potential for conferring macrolide and lincosamide resistance in the American foulbrood pathogen Paenibacillus larvae.</title>
        <authorList>
            <person name="Okamoto M."/>
            <person name="Kumagai M."/>
            <person name="Kanamori H."/>
            <person name="Takamatsu D."/>
        </authorList>
    </citation>
    <scope>NUCLEOTIDE SEQUENCE</scope>
    <source>
        <strain evidence="1">J27TS8</strain>
    </source>
</reference>
<dbReference type="RefSeq" id="WP_212933223.1">
    <property type="nucleotide sequence ID" value="NZ_BORC01000001.1"/>
</dbReference>
<dbReference type="AlphaFoldDB" id="A0A920BS52"/>
<keyword evidence="2" id="KW-1185">Reference proteome</keyword>
<dbReference type="EMBL" id="BORC01000001">
    <property type="protein sequence ID" value="GIN60648.1"/>
    <property type="molecule type" value="Genomic_DNA"/>
</dbReference>
<evidence type="ECO:0000313" key="2">
    <source>
        <dbReference type="Proteomes" id="UP000682111"/>
    </source>
</evidence>
<protein>
    <submittedName>
        <fullName evidence="1">Uncharacterized protein</fullName>
    </submittedName>
</protein>
<dbReference type="Proteomes" id="UP000682111">
    <property type="component" value="Unassembled WGS sequence"/>
</dbReference>
<name>A0A920BS52_9BACI</name>
<sequence>MTNHIIEIVGDSYIKLEEVNYSITELDNLKESILNDIVSFLSYENFKRSTFTINALFKTQNLVLTFNYEGLPEDLVNQLKIKYQDILLVEEVNF</sequence>
<proteinExistence type="predicted"/>
<gene>
    <name evidence="1" type="ORF">J27TS8_06410</name>
</gene>
<organism evidence="1 2">
    <name type="scientific">Robertmurraya siralis</name>
    <dbReference type="NCBI Taxonomy" id="77777"/>
    <lineage>
        <taxon>Bacteria</taxon>
        <taxon>Bacillati</taxon>
        <taxon>Bacillota</taxon>
        <taxon>Bacilli</taxon>
        <taxon>Bacillales</taxon>
        <taxon>Bacillaceae</taxon>
        <taxon>Robertmurraya</taxon>
    </lineage>
</organism>
<accession>A0A920BS52</accession>
<comment type="caution">
    <text evidence="1">The sequence shown here is derived from an EMBL/GenBank/DDBJ whole genome shotgun (WGS) entry which is preliminary data.</text>
</comment>
<evidence type="ECO:0000313" key="1">
    <source>
        <dbReference type="EMBL" id="GIN60648.1"/>
    </source>
</evidence>